<organism evidence="2 3">
    <name type="scientific">Allorhodopirellula heiligendammensis</name>
    <dbReference type="NCBI Taxonomy" id="2714739"/>
    <lineage>
        <taxon>Bacteria</taxon>
        <taxon>Pseudomonadati</taxon>
        <taxon>Planctomycetota</taxon>
        <taxon>Planctomycetia</taxon>
        <taxon>Pirellulales</taxon>
        <taxon>Pirellulaceae</taxon>
        <taxon>Allorhodopirellula</taxon>
    </lineage>
</organism>
<dbReference type="GO" id="GO:0042558">
    <property type="term" value="P:pteridine-containing compound metabolic process"/>
    <property type="evidence" value="ECO:0007669"/>
    <property type="project" value="InterPro"/>
</dbReference>
<dbReference type="SUPFAM" id="SSF51717">
    <property type="entry name" value="Dihydropteroate synthetase-like"/>
    <property type="match status" value="1"/>
</dbReference>
<proteinExistence type="predicted"/>
<sequence length="393" mass="43725">MRLAEIAGLSPDRIVCGPKDCRDIDAWLGGKTRSVDLSEYSIEIIAEINHAPRLSVNEVVRMAAEFRRHGADRIDVGCDPGRPCSRIGDYVAALIDAGHRVSIDTFDEQETRTAISAGASLVLSVNSSNRRAAADWGCEVVAIPDILDDLSTLDATIDFLEKHQVPVRLDPILEPIGSGFGQSLMRYAHTRQRYPDHQMMMGIGNLTELTDVDSAGVNLLLLALCEEWQIRSVLTTQVINWARTSIQECDIARRLVHHSINEGTPPKNLSDQLVMLRDAKLRPYADEAIDALASEIRDNNYRILAQDGEIHIISAGVHLRGNEPFAMMSELLTLPQSDNVDVSHAFYLGFELAKAKLAIQLGKQYEQDQALNWGQLTVAEARHRIPRKSRHRK</sequence>
<accession>A0A5C6C5S0</accession>
<evidence type="ECO:0000259" key="1">
    <source>
        <dbReference type="PROSITE" id="PS50972"/>
    </source>
</evidence>
<dbReference type="PROSITE" id="PS50972">
    <property type="entry name" value="PTERIN_BINDING"/>
    <property type="match status" value="1"/>
</dbReference>
<dbReference type="AlphaFoldDB" id="A0A5C6C5S0"/>
<keyword evidence="3" id="KW-1185">Reference proteome</keyword>
<dbReference type="InterPro" id="IPR025595">
    <property type="entry name" value="PterinBD-DUF4346"/>
</dbReference>
<dbReference type="Proteomes" id="UP000319908">
    <property type="component" value="Unassembled WGS sequence"/>
</dbReference>
<dbReference type="InterPro" id="IPR011005">
    <property type="entry name" value="Dihydropteroate_synth-like_sf"/>
</dbReference>
<dbReference type="Pfam" id="PF14251">
    <property type="entry name" value="PterinBD-DUF4346"/>
    <property type="match status" value="1"/>
</dbReference>
<dbReference type="EMBL" id="SJPU01000001">
    <property type="protein sequence ID" value="TWU18786.1"/>
    <property type="molecule type" value="Genomic_DNA"/>
</dbReference>
<name>A0A5C6C5S0_9BACT</name>
<reference evidence="2 3" key="1">
    <citation type="journal article" date="2020" name="Antonie Van Leeuwenhoek">
        <title>Rhodopirellula heiligendammensis sp. nov., Rhodopirellula pilleata sp. nov., and Rhodopirellula solitaria sp. nov. isolated from natural or artificial marine surfaces in Northern Germany and California, USA, and emended description of the genus Rhodopirellula.</title>
        <authorList>
            <person name="Kallscheuer N."/>
            <person name="Wiegand S."/>
            <person name="Jogler M."/>
            <person name="Boedeker C."/>
            <person name="Peeters S.H."/>
            <person name="Rast P."/>
            <person name="Heuer A."/>
            <person name="Jetten M.S.M."/>
            <person name="Rohde M."/>
            <person name="Jogler C."/>
        </authorList>
    </citation>
    <scope>NUCLEOTIDE SEQUENCE [LARGE SCALE GENOMIC DNA]</scope>
    <source>
        <strain evidence="2 3">Poly21</strain>
    </source>
</reference>
<dbReference type="InterPro" id="IPR000489">
    <property type="entry name" value="Pterin-binding_dom"/>
</dbReference>
<comment type="caution">
    <text evidence="2">The sequence shown here is derived from an EMBL/GenBank/DDBJ whole genome shotgun (WGS) entry which is preliminary data.</text>
</comment>
<gene>
    <name evidence="2" type="ORF">Poly21_09520</name>
</gene>
<protein>
    <recommendedName>
        <fullName evidence="1">Pterin-binding domain-containing protein</fullName>
    </recommendedName>
</protein>
<evidence type="ECO:0000313" key="3">
    <source>
        <dbReference type="Proteomes" id="UP000319908"/>
    </source>
</evidence>
<feature type="domain" description="Pterin-binding" evidence="1">
    <location>
        <begin position="26"/>
        <end position="257"/>
    </location>
</feature>
<evidence type="ECO:0000313" key="2">
    <source>
        <dbReference type="EMBL" id="TWU18786.1"/>
    </source>
</evidence>
<dbReference type="Gene3D" id="3.20.20.20">
    <property type="entry name" value="Dihydropteroate synthase-like"/>
    <property type="match status" value="1"/>
</dbReference>